<feature type="chain" id="PRO_5036851458" description="Gluconolactonase" evidence="5">
    <location>
        <begin position="34"/>
        <end position="489"/>
    </location>
</feature>
<dbReference type="Pfam" id="PF01436">
    <property type="entry name" value="NHL"/>
    <property type="match status" value="2"/>
</dbReference>
<dbReference type="PANTHER" id="PTHR24104">
    <property type="entry name" value="E3 UBIQUITIN-PROTEIN LIGASE NHLRC1-RELATED"/>
    <property type="match status" value="1"/>
</dbReference>
<keyword evidence="4" id="KW-1133">Transmembrane helix</keyword>
<protein>
    <recommendedName>
        <fullName evidence="8">Gluconolactonase</fullName>
    </recommendedName>
</protein>
<feature type="signal peptide" evidence="5">
    <location>
        <begin position="1"/>
        <end position="33"/>
    </location>
</feature>
<name>A0A920CYC9_9BACL</name>
<comment type="caution">
    <text evidence="6">The sequence shown here is derived from an EMBL/GenBank/DDBJ whole genome shotgun (WGS) entry which is preliminary data.</text>
</comment>
<feature type="transmembrane region" description="Helical" evidence="4">
    <location>
        <begin position="455"/>
        <end position="473"/>
    </location>
</feature>
<sequence length="489" mass="54820">MKLFNKGGFRKRLAVCALSFALLFSSGAMLVQAEGGGSSYNYSFWGNTVVAPAAYDATALLTGDDLGVGSLKEPNDLHVTADQHIYVLDSGNNRILVLDSNYALLDVIDQFDNAGQQDGFSNPQGIFVTEDKQLYVADTGNKRVVQLDQQLQLVKIVDSPQSELLQANFDFQPVRVVVDKASRIYVMSTGVFDGFMEFSANGDFTTFIGANRVYVDPIEYLWKTLSTKEQRSQMVQFTPTEFTNLDINDEGFIYATNGDQWGDNIKKLNAQGTDILRREGYFEPEGDIRYRPVDGPSRLIDIDVADSEIYSVLDAKRGRIFTYNGDSHLMYVFGGLGNQLGKFTAPTAIERVGDNMLVLDKALGEITVFETTAYGRTLNEAVRSYYRGDEEAAFQRYMETINMNANLEFAYSGIGKALLRQGNYGEAIKYFKESYDNKGYSKAFLLHRKAILRSYFPTIMTSVVVLLLILIVWRKVRKWKGGKKIVTIE</sequence>
<keyword evidence="5" id="KW-0732">Signal</keyword>
<dbReference type="PROSITE" id="PS51125">
    <property type="entry name" value="NHL"/>
    <property type="match status" value="2"/>
</dbReference>
<keyword evidence="7" id="KW-1185">Reference proteome</keyword>
<dbReference type="InterPro" id="IPR050952">
    <property type="entry name" value="TRIM-NHL_E3_ligases"/>
</dbReference>
<dbReference type="SUPFAM" id="SSF48452">
    <property type="entry name" value="TPR-like"/>
    <property type="match status" value="1"/>
</dbReference>
<dbReference type="InterPro" id="IPR001258">
    <property type="entry name" value="NHL_repeat"/>
</dbReference>
<evidence type="ECO:0000256" key="1">
    <source>
        <dbReference type="ARBA" id="ARBA00022737"/>
    </source>
</evidence>
<accession>A0A920CYC9</accession>
<reference evidence="6" key="1">
    <citation type="submission" date="2021-03" db="EMBL/GenBank/DDBJ databases">
        <title>Antimicrobial resistance genes in bacteria isolated from Japanese honey, and their potential for conferring macrolide and lincosamide resistance in the American foulbrood pathogen Paenibacillus larvae.</title>
        <authorList>
            <person name="Okamoto M."/>
            <person name="Kumagai M."/>
            <person name="Kanamori H."/>
            <person name="Takamatsu D."/>
        </authorList>
    </citation>
    <scope>NUCLEOTIDE SEQUENCE</scope>
    <source>
        <strain evidence="6">J40TS1</strain>
    </source>
</reference>
<dbReference type="Gene3D" id="1.25.40.10">
    <property type="entry name" value="Tetratricopeptide repeat domain"/>
    <property type="match status" value="1"/>
</dbReference>
<dbReference type="Gene3D" id="2.120.10.30">
    <property type="entry name" value="TolB, C-terminal domain"/>
    <property type="match status" value="1"/>
</dbReference>
<gene>
    <name evidence="6" type="ORF">J40TS1_28970</name>
</gene>
<evidence type="ECO:0000256" key="5">
    <source>
        <dbReference type="SAM" id="SignalP"/>
    </source>
</evidence>
<feature type="repeat" description="NHL" evidence="3">
    <location>
        <begin position="69"/>
        <end position="101"/>
    </location>
</feature>
<feature type="repeat" description="TPR" evidence="2">
    <location>
        <begin position="408"/>
        <end position="441"/>
    </location>
</feature>
<dbReference type="SUPFAM" id="SSF101898">
    <property type="entry name" value="NHL repeat"/>
    <property type="match status" value="1"/>
</dbReference>
<dbReference type="InterPro" id="IPR019734">
    <property type="entry name" value="TPR_rpt"/>
</dbReference>
<evidence type="ECO:0008006" key="8">
    <source>
        <dbReference type="Google" id="ProtNLM"/>
    </source>
</evidence>
<keyword evidence="4" id="KW-0812">Transmembrane</keyword>
<dbReference type="CDD" id="cd05819">
    <property type="entry name" value="NHL"/>
    <property type="match status" value="1"/>
</dbReference>
<dbReference type="InterPro" id="IPR011042">
    <property type="entry name" value="6-blade_b-propeller_TolB-like"/>
</dbReference>
<dbReference type="PANTHER" id="PTHR24104:SF25">
    <property type="entry name" value="PROTEIN LIN-41"/>
    <property type="match status" value="1"/>
</dbReference>
<evidence type="ECO:0000313" key="7">
    <source>
        <dbReference type="Proteomes" id="UP000683139"/>
    </source>
</evidence>
<organism evidence="6 7">
    <name type="scientific">Paenibacillus montaniterrae</name>
    <dbReference type="NCBI Taxonomy" id="429341"/>
    <lineage>
        <taxon>Bacteria</taxon>
        <taxon>Bacillati</taxon>
        <taxon>Bacillota</taxon>
        <taxon>Bacilli</taxon>
        <taxon>Bacillales</taxon>
        <taxon>Paenibacillaceae</taxon>
        <taxon>Paenibacillus</taxon>
    </lineage>
</organism>
<dbReference type="AlphaFoldDB" id="A0A920CYC9"/>
<keyword evidence="4" id="KW-0472">Membrane</keyword>
<dbReference type="PROSITE" id="PS50005">
    <property type="entry name" value="TPR"/>
    <property type="match status" value="1"/>
</dbReference>
<dbReference type="Proteomes" id="UP000683139">
    <property type="component" value="Unassembled WGS sequence"/>
</dbReference>
<dbReference type="RefSeq" id="WP_213516401.1">
    <property type="nucleotide sequence ID" value="NZ_BOSE01000005.1"/>
</dbReference>
<feature type="repeat" description="NHL" evidence="3">
    <location>
        <begin position="110"/>
        <end position="150"/>
    </location>
</feature>
<evidence type="ECO:0000256" key="3">
    <source>
        <dbReference type="PROSITE-ProRule" id="PRU00504"/>
    </source>
</evidence>
<proteinExistence type="predicted"/>
<keyword evidence="2" id="KW-0802">TPR repeat</keyword>
<dbReference type="EMBL" id="BOSE01000005">
    <property type="protein sequence ID" value="GIP17255.1"/>
    <property type="molecule type" value="Genomic_DNA"/>
</dbReference>
<dbReference type="GO" id="GO:0008270">
    <property type="term" value="F:zinc ion binding"/>
    <property type="evidence" value="ECO:0007669"/>
    <property type="project" value="UniProtKB-KW"/>
</dbReference>
<evidence type="ECO:0000313" key="6">
    <source>
        <dbReference type="EMBL" id="GIP17255.1"/>
    </source>
</evidence>
<keyword evidence="1" id="KW-0677">Repeat</keyword>
<evidence type="ECO:0000256" key="2">
    <source>
        <dbReference type="PROSITE-ProRule" id="PRU00339"/>
    </source>
</evidence>
<dbReference type="InterPro" id="IPR011990">
    <property type="entry name" value="TPR-like_helical_dom_sf"/>
</dbReference>
<evidence type="ECO:0000256" key="4">
    <source>
        <dbReference type="SAM" id="Phobius"/>
    </source>
</evidence>